<evidence type="ECO:0000256" key="1">
    <source>
        <dbReference type="SAM" id="MobiDB-lite"/>
    </source>
</evidence>
<comment type="caution">
    <text evidence="2">The sequence shown here is derived from an EMBL/GenBank/DDBJ whole genome shotgun (WGS) entry which is preliminary data.</text>
</comment>
<dbReference type="EMBL" id="LAFY01000313">
    <property type="protein sequence ID" value="KJY00638.1"/>
    <property type="molecule type" value="Genomic_DNA"/>
</dbReference>
<evidence type="ECO:0000313" key="2">
    <source>
        <dbReference type="EMBL" id="KJY00638.1"/>
    </source>
</evidence>
<sequence>MAIIEEDDKPLRDDPALQPLTTLAPCHRVSQELRSTLKGSRRLQHLMYDGSPAYNDSRFASLRPARWLALTLGGSMSTGLTALPYGFFLRRTGEATGDKRSKGHDNPEASWRQVKFIGKETDGLEYILGGMSIVWEADTHGFDTLDSKDVLSVHVDVTLGDFETWLHASAWSNRYDVDDVRVQAFHQDAAKNHRTYTRGTLDDPQVLLSSLAWYKLTAQGPQRSQDRLEPKAAASETTEEERKMLES</sequence>
<organism evidence="2 3">
    <name type="scientific">Zymoseptoria brevis</name>
    <dbReference type="NCBI Taxonomy" id="1047168"/>
    <lineage>
        <taxon>Eukaryota</taxon>
        <taxon>Fungi</taxon>
        <taxon>Dikarya</taxon>
        <taxon>Ascomycota</taxon>
        <taxon>Pezizomycotina</taxon>
        <taxon>Dothideomycetes</taxon>
        <taxon>Dothideomycetidae</taxon>
        <taxon>Mycosphaerellales</taxon>
        <taxon>Mycosphaerellaceae</taxon>
        <taxon>Zymoseptoria</taxon>
    </lineage>
</organism>
<evidence type="ECO:0000313" key="3">
    <source>
        <dbReference type="Proteomes" id="UP000033647"/>
    </source>
</evidence>
<feature type="region of interest" description="Disordered" evidence="1">
    <location>
        <begin position="220"/>
        <end position="247"/>
    </location>
</feature>
<name>A0A0F4GUA2_9PEZI</name>
<dbReference type="Proteomes" id="UP000033647">
    <property type="component" value="Unassembled WGS sequence"/>
</dbReference>
<protein>
    <submittedName>
        <fullName evidence="2">Uncharacterized protein</fullName>
    </submittedName>
</protein>
<dbReference type="OrthoDB" id="3650500at2759"/>
<keyword evidence="3" id="KW-1185">Reference proteome</keyword>
<gene>
    <name evidence="2" type="ORF">TI39_contig321g00034</name>
</gene>
<dbReference type="AlphaFoldDB" id="A0A0F4GUA2"/>
<reference evidence="2 3" key="1">
    <citation type="submission" date="2015-03" db="EMBL/GenBank/DDBJ databases">
        <title>RNA-seq based gene annotation and comparative genomics of four Zymoseptoria species reveal species-specific pathogenicity related genes and transposable element activity.</title>
        <authorList>
            <person name="Grandaubert J."/>
            <person name="Bhattacharyya A."/>
            <person name="Stukenbrock E.H."/>
        </authorList>
    </citation>
    <scope>NUCLEOTIDE SEQUENCE [LARGE SCALE GENOMIC DNA]</scope>
    <source>
        <strain evidence="2 3">Zb18110</strain>
    </source>
</reference>
<accession>A0A0F4GUA2</accession>
<proteinExistence type="predicted"/>